<accession>Q3JGH3</accession>
<feature type="compositionally biased region" description="Basic residues" evidence="5">
    <location>
        <begin position="445"/>
        <end position="455"/>
    </location>
</feature>
<dbReference type="GO" id="GO:0004491">
    <property type="term" value="F:methylmalonate-semialdehyde dehydrogenase (acylating, NAD) activity"/>
    <property type="evidence" value="ECO:0007669"/>
    <property type="project" value="UniProtKB-EC"/>
</dbReference>
<reference evidence="7 8" key="1">
    <citation type="submission" date="2005-09" db="EMBL/GenBank/DDBJ databases">
        <authorList>
            <person name="Woods D.E."/>
            <person name="Nierman W.C."/>
        </authorList>
    </citation>
    <scope>NUCLEOTIDE SEQUENCE [LARGE SCALE GENOMIC DNA]</scope>
    <source>
        <strain evidence="7 8">1710b</strain>
    </source>
</reference>
<feature type="region of interest" description="Disordered" evidence="5">
    <location>
        <begin position="109"/>
        <end position="187"/>
    </location>
</feature>
<dbReference type="InterPro" id="IPR016162">
    <property type="entry name" value="Ald_DH_N"/>
</dbReference>
<feature type="region of interest" description="Disordered" evidence="5">
    <location>
        <begin position="1"/>
        <end position="34"/>
    </location>
</feature>
<feature type="compositionally biased region" description="Basic and acidic residues" evidence="5">
    <location>
        <begin position="544"/>
        <end position="555"/>
    </location>
</feature>
<evidence type="ECO:0000313" key="8">
    <source>
        <dbReference type="Proteomes" id="UP000002700"/>
    </source>
</evidence>
<dbReference type="Gene3D" id="3.40.605.10">
    <property type="entry name" value="Aldehyde Dehydrogenase, Chain A, domain 1"/>
    <property type="match status" value="1"/>
</dbReference>
<organism evidence="7 8">
    <name type="scientific">Burkholderia pseudomallei (strain 1710b)</name>
    <dbReference type="NCBI Taxonomy" id="320372"/>
    <lineage>
        <taxon>Bacteria</taxon>
        <taxon>Pseudomonadati</taxon>
        <taxon>Pseudomonadota</taxon>
        <taxon>Betaproteobacteria</taxon>
        <taxon>Burkholderiales</taxon>
        <taxon>Burkholderiaceae</taxon>
        <taxon>Burkholderia</taxon>
        <taxon>pseudomallei group</taxon>
    </lineage>
</organism>
<name>Q3JGH3_BURP1</name>
<dbReference type="PANTHER" id="PTHR43866">
    <property type="entry name" value="MALONATE-SEMIALDEHYDE DEHYDROGENASE"/>
    <property type="match status" value="1"/>
</dbReference>
<evidence type="ECO:0000256" key="5">
    <source>
        <dbReference type="SAM" id="MobiDB-lite"/>
    </source>
</evidence>
<evidence type="ECO:0000256" key="4">
    <source>
        <dbReference type="ARBA" id="ARBA00023027"/>
    </source>
</evidence>
<gene>
    <name evidence="7" type="primary">mmsA</name>
    <name evidence="7" type="ordered locus">BURPS1710b_A2180</name>
</gene>
<comment type="similarity">
    <text evidence="1">Belongs to the aldehyde dehydrogenase family.</text>
</comment>
<dbReference type="Proteomes" id="UP000002700">
    <property type="component" value="Chromosome II"/>
</dbReference>
<dbReference type="GO" id="GO:0006210">
    <property type="term" value="P:thymine catabolic process"/>
    <property type="evidence" value="ECO:0007669"/>
    <property type="project" value="TreeGrafter"/>
</dbReference>
<dbReference type="InterPro" id="IPR016163">
    <property type="entry name" value="Ald_DH_C"/>
</dbReference>
<dbReference type="InterPro" id="IPR015590">
    <property type="entry name" value="Aldehyde_DH_dom"/>
</dbReference>
<dbReference type="InterPro" id="IPR016160">
    <property type="entry name" value="Ald_DH_CS_CYS"/>
</dbReference>
<dbReference type="EC" id="1.2.1.27" evidence="2"/>
<dbReference type="InterPro" id="IPR010061">
    <property type="entry name" value="MeMal-semiAld_DH"/>
</dbReference>
<evidence type="ECO:0000256" key="2">
    <source>
        <dbReference type="ARBA" id="ARBA00013048"/>
    </source>
</evidence>
<dbReference type="NCBIfam" id="TIGR01722">
    <property type="entry name" value="MMSDH"/>
    <property type="match status" value="1"/>
</dbReference>
<dbReference type="GO" id="GO:0006574">
    <property type="term" value="P:L-valine catabolic process"/>
    <property type="evidence" value="ECO:0007669"/>
    <property type="project" value="TreeGrafter"/>
</dbReference>
<evidence type="ECO:0000259" key="6">
    <source>
        <dbReference type="Pfam" id="PF00171"/>
    </source>
</evidence>
<dbReference type="CDD" id="cd07085">
    <property type="entry name" value="ALDH_F6_MMSDH"/>
    <property type="match status" value="1"/>
</dbReference>
<feature type="compositionally biased region" description="Basic and acidic residues" evidence="5">
    <location>
        <begin position="157"/>
        <end position="184"/>
    </location>
</feature>
<dbReference type="PROSITE" id="PS00070">
    <property type="entry name" value="ALDEHYDE_DEHYDR_CYS"/>
    <property type="match status" value="1"/>
</dbReference>
<dbReference type="EnsemblBacteria" id="ABA51196">
    <property type="protein sequence ID" value="ABA51196"/>
    <property type="gene ID" value="BURPS1710b_A2180"/>
</dbReference>
<feature type="compositionally biased region" description="Basic and acidic residues" evidence="5">
    <location>
        <begin position="340"/>
        <end position="368"/>
    </location>
</feature>
<sequence length="1119" mass="122663">MHGIGVSAEALTPIDRRRHDDGTGVPRRTRFSAAPPHRLRHRLSRFQMAGARRIQLGARLFRRDRARQRQARTMDRRRGVGRRRAVLVRADVGALRTDRELAARNRCRTRRADSADAAESGRAVGHDARGDEAGRGRAARDDATVRRRRARARADRRRALCDRRRARSREVRAAGARRDEDRRGRAARRMARARRRLSRAGRVRARRAHARERPDAAVLHVGHHIEAEARRAHAPHVPGRQPVDDVLGRPAARRHPLEHQLARLGEARVELLLRAVERAGVRVRVQLRPLRAEGGARCARQVPGDDDVRAADRLANARAAAAFDVRREAARDRRRGRAAQPRDHRAREKGMGRDDSRRLRADRDDLPDRQFAGPAGRAGLDGPAAAGLCDRAARSRRRARERRRDRAAGRPGCRAPGRPDEGLREQSGGDRARDARRPLPDVRHRAAPRRRLFRLRRPRGRRVQVVRLPAEPVRARERADRARGDRRGGRRAEPGPGAAVGAEDLRHAARGLRAERDARARDLPLLAREARAVQADSAVAVRRAAEDDLRQDPPRRAAPPRAGARRRRVEPDARRILGRGFRGRRQVTPACRFASTGRRRAAGHSQENLTMNATPSSRKGHHVPTVKLLIAGEFVESHATEWRDIVNPATQELLARVPFSTVAEVGAAVEAAHAAFAKWKSTPISARMRIMLKFQDLVRANLPQIAKTLTAEQGKTLPDAEGDVFRGLEVVEHACSVGTLQLGEFAENVAGGVDTYTLRQPLGVCVGITPFNFPAMIPLWMFPMAIVCGNTFVLKPSEQDPLSTMQLVELAIEAGVPKGVLNVVHGGKEVVDALCSHPLVKAISFVGSTAVGTHVYRLGSEHGKRVQSMMGAKNHAVILPDANREQTVNALVGAAFGAAGQRCMATSVAVLVGAARDWLPDIVAKAKTLKVNAGAEAGTDVGPLVSRAAKQRVLGLIETGEQEGARLVLDGRGVSVPGYEHGNFVGPTIFADVRPEMSVYTHEIFGPVLCVMSVDTLDEAIALVNANPFGNGVGLFTQSGAAARKFQSEIDIGQVGINIPIPVPVPFFSFTGSRGSKLGDLGPYGKQVVQFYTQTKTVTARWFDDDATAGAVNTTIRLH</sequence>
<dbReference type="Pfam" id="PF00171">
    <property type="entry name" value="Aldedh"/>
    <property type="match status" value="1"/>
</dbReference>
<keyword evidence="3 7" id="KW-0560">Oxidoreductase</keyword>
<dbReference type="AlphaFoldDB" id="Q3JGH3"/>
<dbReference type="FunFam" id="3.40.309.10:FF:000002">
    <property type="entry name" value="Methylmalonate-semialdehyde dehydrogenase (Acylating)"/>
    <property type="match status" value="1"/>
</dbReference>
<feature type="region of interest" description="Disordered" evidence="5">
    <location>
        <begin position="474"/>
        <end position="504"/>
    </location>
</feature>
<dbReference type="Gene3D" id="3.40.309.10">
    <property type="entry name" value="Aldehyde Dehydrogenase, Chain A, domain 2"/>
    <property type="match status" value="1"/>
</dbReference>
<evidence type="ECO:0000256" key="3">
    <source>
        <dbReference type="ARBA" id="ARBA00023002"/>
    </source>
</evidence>
<dbReference type="FunFam" id="3.40.605.10:FF:000003">
    <property type="entry name" value="Methylmalonate-semialdehyde dehydrogenase [acylating]"/>
    <property type="match status" value="1"/>
</dbReference>
<protein>
    <recommendedName>
        <fullName evidence="2">methylmalonate-semialdehyde dehydrogenase (CoA acylating)</fullName>
        <ecNumber evidence="2">1.2.1.27</ecNumber>
    </recommendedName>
</protein>
<feature type="compositionally biased region" description="Basic and acidic residues" evidence="5">
    <location>
        <begin position="124"/>
        <end position="145"/>
    </location>
</feature>
<dbReference type="KEGG" id="bpm:BURPS1710b_A2180"/>
<dbReference type="InterPro" id="IPR016161">
    <property type="entry name" value="Ald_DH/histidinol_DH"/>
</dbReference>
<feature type="compositionally biased region" description="Basic and acidic residues" evidence="5">
    <location>
        <begin position="417"/>
        <end position="444"/>
    </location>
</feature>
<keyword evidence="4" id="KW-0520">NAD</keyword>
<dbReference type="PANTHER" id="PTHR43866:SF3">
    <property type="entry name" value="METHYLMALONATE-SEMIALDEHYDE DEHYDROGENASE [ACYLATING], MITOCHONDRIAL"/>
    <property type="match status" value="1"/>
</dbReference>
<evidence type="ECO:0000313" key="7">
    <source>
        <dbReference type="EMBL" id="ABA51196.1"/>
    </source>
</evidence>
<proteinExistence type="inferred from homology"/>
<dbReference type="HOGENOM" id="CLU_280569_0_0_4"/>
<dbReference type="EMBL" id="CP000125">
    <property type="protein sequence ID" value="ABA51196.1"/>
    <property type="molecule type" value="Genomic_DNA"/>
</dbReference>
<dbReference type="SUPFAM" id="SSF53720">
    <property type="entry name" value="ALDH-like"/>
    <property type="match status" value="1"/>
</dbReference>
<evidence type="ECO:0000256" key="1">
    <source>
        <dbReference type="ARBA" id="ARBA00009986"/>
    </source>
</evidence>
<feature type="compositionally biased region" description="Basic residues" evidence="5">
    <location>
        <begin position="146"/>
        <end position="156"/>
    </location>
</feature>
<feature type="region of interest" description="Disordered" evidence="5">
    <location>
        <begin position="327"/>
        <end position="455"/>
    </location>
</feature>
<feature type="region of interest" description="Disordered" evidence="5">
    <location>
        <begin position="544"/>
        <end position="572"/>
    </location>
</feature>
<feature type="compositionally biased region" description="Basic and acidic residues" evidence="5">
    <location>
        <begin position="474"/>
        <end position="493"/>
    </location>
</feature>
<feature type="domain" description="Aldehyde dehydrogenase" evidence="6">
    <location>
        <begin position="634"/>
        <end position="1098"/>
    </location>
</feature>